<dbReference type="RefSeq" id="WP_311585236.1">
    <property type="nucleotide sequence ID" value="NZ_JAVRFH010000097.1"/>
</dbReference>
<name>A0ABU3B1I2_9ACTN</name>
<sequence length="68" mass="7097">MTSATIPLRPAHPVKGYGRLLVAADRALRAFAATDAASALAYGLRHGDALVAARGQGTVERLVQEGRL</sequence>
<dbReference type="EMBL" id="JAVRFH010000097">
    <property type="protein sequence ID" value="MDT0616109.1"/>
    <property type="molecule type" value="Genomic_DNA"/>
</dbReference>
<proteinExistence type="predicted"/>
<evidence type="ECO:0000313" key="2">
    <source>
        <dbReference type="Proteomes" id="UP001180724"/>
    </source>
</evidence>
<protein>
    <submittedName>
        <fullName evidence="1">Uncharacterized protein</fullName>
    </submittedName>
</protein>
<comment type="caution">
    <text evidence="1">The sequence shown here is derived from an EMBL/GenBank/DDBJ whole genome shotgun (WGS) entry which is preliminary data.</text>
</comment>
<evidence type="ECO:0000313" key="1">
    <source>
        <dbReference type="EMBL" id="MDT0616109.1"/>
    </source>
</evidence>
<dbReference type="Proteomes" id="UP001180724">
    <property type="component" value="Unassembled WGS sequence"/>
</dbReference>
<organism evidence="1 2">
    <name type="scientific">Streptomyces lancefieldiae</name>
    <dbReference type="NCBI Taxonomy" id="3075520"/>
    <lineage>
        <taxon>Bacteria</taxon>
        <taxon>Bacillati</taxon>
        <taxon>Actinomycetota</taxon>
        <taxon>Actinomycetes</taxon>
        <taxon>Kitasatosporales</taxon>
        <taxon>Streptomycetaceae</taxon>
        <taxon>Streptomyces</taxon>
    </lineage>
</organism>
<gene>
    <name evidence="1" type="ORF">RM812_39055</name>
</gene>
<reference evidence="1" key="1">
    <citation type="submission" date="2024-05" db="EMBL/GenBank/DDBJ databases">
        <title>30 novel species of actinomycetes from the DSMZ collection.</title>
        <authorList>
            <person name="Nouioui I."/>
        </authorList>
    </citation>
    <scope>NUCLEOTIDE SEQUENCE</scope>
    <source>
        <strain evidence="1">DSM 40712</strain>
    </source>
</reference>
<keyword evidence="2" id="KW-1185">Reference proteome</keyword>
<accession>A0ABU3B1I2</accession>